<dbReference type="PANTHER" id="PTHR47087">
    <property type="entry name" value="METHIONINE S-METHYLTRANSFERASE"/>
    <property type="match status" value="1"/>
</dbReference>
<gene>
    <name evidence="1" type="ORF">Nepgr_029475</name>
</gene>
<dbReference type="EMBL" id="BSYO01000033">
    <property type="protein sequence ID" value="GMH27632.1"/>
    <property type="molecule type" value="Genomic_DNA"/>
</dbReference>
<dbReference type="Proteomes" id="UP001279734">
    <property type="component" value="Unassembled WGS sequence"/>
</dbReference>
<sequence length="112" mass="12530">MALIRKLKPQVVVTGIANFEDDILQALSLTTEFLEGNTSLNSQHYYGCLLHKLLAFQLVDRHPPIRREFEEPNSVKMIVASSAVSVFSTIALSKCNVDDDSSLIHMDVDQKL</sequence>
<name>A0AAD3TFF3_NEPGR</name>
<comment type="caution">
    <text evidence="1">The sequence shown here is derived from an EMBL/GenBank/DDBJ whole genome shotgun (WGS) entry which is preliminary data.</text>
</comment>
<reference evidence="1" key="1">
    <citation type="submission" date="2023-05" db="EMBL/GenBank/DDBJ databases">
        <title>Nepenthes gracilis genome sequencing.</title>
        <authorList>
            <person name="Fukushima K."/>
        </authorList>
    </citation>
    <scope>NUCLEOTIDE SEQUENCE</scope>
    <source>
        <strain evidence="1">SING2019-196</strain>
    </source>
</reference>
<proteinExistence type="predicted"/>
<evidence type="ECO:0000313" key="1">
    <source>
        <dbReference type="EMBL" id="GMH27632.1"/>
    </source>
</evidence>
<evidence type="ECO:0000313" key="2">
    <source>
        <dbReference type="Proteomes" id="UP001279734"/>
    </source>
</evidence>
<organism evidence="1 2">
    <name type="scientific">Nepenthes gracilis</name>
    <name type="common">Slender pitcher plant</name>
    <dbReference type="NCBI Taxonomy" id="150966"/>
    <lineage>
        <taxon>Eukaryota</taxon>
        <taxon>Viridiplantae</taxon>
        <taxon>Streptophyta</taxon>
        <taxon>Embryophyta</taxon>
        <taxon>Tracheophyta</taxon>
        <taxon>Spermatophyta</taxon>
        <taxon>Magnoliopsida</taxon>
        <taxon>eudicotyledons</taxon>
        <taxon>Gunneridae</taxon>
        <taxon>Pentapetalae</taxon>
        <taxon>Caryophyllales</taxon>
        <taxon>Nepenthaceae</taxon>
        <taxon>Nepenthes</taxon>
    </lineage>
</organism>
<accession>A0AAD3TFF3</accession>
<protein>
    <submittedName>
        <fullName evidence="1">Uncharacterized protein</fullName>
    </submittedName>
</protein>
<dbReference type="PANTHER" id="PTHR47087:SF1">
    <property type="entry name" value="METHIONINE S-METHYLTRANSFERASE"/>
    <property type="match status" value="1"/>
</dbReference>
<dbReference type="AlphaFoldDB" id="A0AAD3TFF3"/>
<keyword evidence="2" id="KW-1185">Reference proteome</keyword>